<comment type="similarity">
    <text evidence="2">Belongs to the RmuC family.</text>
</comment>
<organism evidence="7 8">
    <name type="scientific">Mycoplasmopsis edwardii</name>
    <dbReference type="NCBI Taxonomy" id="53558"/>
    <lineage>
        <taxon>Bacteria</taxon>
        <taxon>Bacillati</taxon>
        <taxon>Mycoplasmatota</taxon>
        <taxon>Mycoplasmoidales</taxon>
        <taxon>Metamycoplasmataceae</taxon>
        <taxon>Mycoplasmopsis</taxon>
    </lineage>
</organism>
<accession>A0A3B0PKG0</accession>
<keyword evidence="4" id="KW-0233">DNA recombination</keyword>
<evidence type="ECO:0000256" key="6">
    <source>
        <dbReference type="SAM" id="Phobius"/>
    </source>
</evidence>
<evidence type="ECO:0000313" key="7">
    <source>
        <dbReference type="EMBL" id="SYV97139.1"/>
    </source>
</evidence>
<dbReference type="OrthoDB" id="370725at2"/>
<reference evidence="8" key="1">
    <citation type="submission" date="2018-06" db="EMBL/GenBank/DDBJ databases">
        <authorList>
            <consortium name="Pathogen Informatics"/>
        </authorList>
    </citation>
    <scope>NUCLEOTIDE SEQUENCE [LARGE SCALE GENOMIC DNA]</scope>
    <source>
        <strain evidence="8">NCTC10132</strain>
    </source>
</reference>
<evidence type="ECO:0000256" key="3">
    <source>
        <dbReference type="ARBA" id="ARBA00023054"/>
    </source>
</evidence>
<dbReference type="KEGG" id="medw:NCTC10132_00498"/>
<keyword evidence="8" id="KW-1185">Reference proteome</keyword>
<keyword evidence="6" id="KW-1133">Transmembrane helix</keyword>
<dbReference type="PANTHER" id="PTHR30563">
    <property type="entry name" value="DNA RECOMBINATION PROTEIN RMUC"/>
    <property type="match status" value="1"/>
</dbReference>
<name>A0A3B0PKG0_9BACT</name>
<dbReference type="PANTHER" id="PTHR30563:SF0">
    <property type="entry name" value="DNA RECOMBINATION PROTEIN RMUC"/>
    <property type="match status" value="1"/>
</dbReference>
<evidence type="ECO:0000313" key="8">
    <source>
        <dbReference type="Proteomes" id="UP000257559"/>
    </source>
</evidence>
<feature type="coiled-coil region" evidence="5">
    <location>
        <begin position="61"/>
        <end position="114"/>
    </location>
</feature>
<dbReference type="RefSeq" id="WP_117275133.1">
    <property type="nucleotide sequence ID" value="NZ_LS991951.1"/>
</dbReference>
<dbReference type="InterPro" id="IPR003798">
    <property type="entry name" value="DNA_recombination_RmuC"/>
</dbReference>
<evidence type="ECO:0000256" key="1">
    <source>
        <dbReference type="ARBA" id="ARBA00003416"/>
    </source>
</evidence>
<proteinExistence type="inferred from homology"/>
<protein>
    <submittedName>
        <fullName evidence="7">DNA recombination protein rmuC</fullName>
    </submittedName>
</protein>
<evidence type="ECO:0000256" key="4">
    <source>
        <dbReference type="ARBA" id="ARBA00023172"/>
    </source>
</evidence>
<dbReference type="Pfam" id="PF02646">
    <property type="entry name" value="RmuC"/>
    <property type="match status" value="1"/>
</dbReference>
<dbReference type="GO" id="GO:0006310">
    <property type="term" value="P:DNA recombination"/>
    <property type="evidence" value="ECO:0007669"/>
    <property type="project" value="UniProtKB-KW"/>
</dbReference>
<sequence>METTSLILNIICLLLVISLFVTFAFVALKSNLFKHNNENGMSNKLINELKESLSNSLFKTINEAKNEISDEKIALIKSNSEYLQKIIEEANEKELALNNKINNYQNAINEKLNRTLNDIKIFREKLDNDNKTLFDKLVDENNKKVVNEFLNLNRHIETKINEGLGNIKKGVDDYFNEKLTNQINENFKSVGEKIQKLDDDMIKLETLQNSVGNLNKIMTGVKTKGNFGEFHLENILRDHLSDHFYKQYKISKNDTVDFAIKVPNGDSELLLVIDSKFPTESFSKYSEATSKEEQETYLKDFYKTIQEMAKSISNKYIVKDVTLDNAIMYIPSESIYNLIISNDDLIFKISDKYNVTIVGPSTIMTIINYSKIAHARNFIFKNINLIRETIEDIKKSHENIIKKLDFADKNTDSVKKAIGLIRNETNSVYAKLSNTKLDKSLEKIADVEELENKEIVDIDNLN</sequence>
<dbReference type="EMBL" id="LS991951">
    <property type="protein sequence ID" value="SYV97139.1"/>
    <property type="molecule type" value="Genomic_DNA"/>
</dbReference>
<comment type="function">
    <text evidence="1">Involved in DNA recombination.</text>
</comment>
<dbReference type="Proteomes" id="UP000257559">
    <property type="component" value="Chromosome"/>
</dbReference>
<evidence type="ECO:0000256" key="5">
    <source>
        <dbReference type="SAM" id="Coils"/>
    </source>
</evidence>
<keyword evidence="6" id="KW-0472">Membrane</keyword>
<keyword evidence="3 5" id="KW-0175">Coiled coil</keyword>
<evidence type="ECO:0000256" key="2">
    <source>
        <dbReference type="ARBA" id="ARBA00009840"/>
    </source>
</evidence>
<keyword evidence="6" id="KW-0812">Transmembrane</keyword>
<gene>
    <name evidence="7" type="primary">rmuC</name>
    <name evidence="7" type="ORF">NCTC10132_00498</name>
</gene>
<feature type="transmembrane region" description="Helical" evidence="6">
    <location>
        <begin position="6"/>
        <end position="28"/>
    </location>
</feature>
<dbReference type="AlphaFoldDB" id="A0A3B0PKG0"/>